<gene>
    <name evidence="3" type="ORF">IAA47_09125</name>
</gene>
<evidence type="ECO:0000256" key="1">
    <source>
        <dbReference type="SAM" id="MobiDB-lite"/>
    </source>
</evidence>
<organism evidence="3 4">
    <name type="scientific">Candidatus Fusobacterium pullicola</name>
    <dbReference type="NCBI Taxonomy" id="2838601"/>
    <lineage>
        <taxon>Bacteria</taxon>
        <taxon>Fusobacteriati</taxon>
        <taxon>Fusobacteriota</taxon>
        <taxon>Fusobacteriia</taxon>
        <taxon>Fusobacteriales</taxon>
        <taxon>Fusobacteriaceae</taxon>
        <taxon>Fusobacterium</taxon>
    </lineage>
</organism>
<feature type="region of interest" description="Disordered" evidence="1">
    <location>
        <begin position="60"/>
        <end position="93"/>
    </location>
</feature>
<accession>A0A9E2L178</accession>
<evidence type="ECO:0000313" key="3">
    <source>
        <dbReference type="EMBL" id="MBU3843124.1"/>
    </source>
</evidence>
<feature type="compositionally biased region" description="Polar residues" evidence="1">
    <location>
        <begin position="79"/>
        <end position="90"/>
    </location>
</feature>
<proteinExistence type="predicted"/>
<protein>
    <submittedName>
        <fullName evidence="3">Uncharacterized protein</fullName>
    </submittedName>
</protein>
<reference evidence="3" key="2">
    <citation type="submission" date="2021-04" db="EMBL/GenBank/DDBJ databases">
        <authorList>
            <person name="Gilroy R."/>
        </authorList>
    </citation>
    <scope>NUCLEOTIDE SEQUENCE</scope>
    <source>
        <strain evidence="3">A6-441</strain>
    </source>
</reference>
<sequence length="134" mass="13904">MKKLLLGAFLIVSITSFATEGMTFSAHTEMESIHISQPSNMSTSKSFMIAFGMGDHGVHTESSSYTENTGEVGGAKVESISSNTPSSAPTSGPVAANPAPVYPITPVVNIVGATNTATTITNNLTTIVTPYGKY</sequence>
<name>A0A9E2L178_9FUSO</name>
<feature type="compositionally biased region" description="Polar residues" evidence="1">
    <location>
        <begin position="60"/>
        <end position="69"/>
    </location>
</feature>
<dbReference type="EMBL" id="JAHLFN010000079">
    <property type="protein sequence ID" value="MBU3843124.1"/>
    <property type="molecule type" value="Genomic_DNA"/>
</dbReference>
<dbReference type="Proteomes" id="UP000724657">
    <property type="component" value="Unassembled WGS sequence"/>
</dbReference>
<comment type="caution">
    <text evidence="3">The sequence shown here is derived from an EMBL/GenBank/DDBJ whole genome shotgun (WGS) entry which is preliminary data.</text>
</comment>
<keyword evidence="2" id="KW-0732">Signal</keyword>
<reference evidence="3" key="1">
    <citation type="journal article" date="2021" name="PeerJ">
        <title>Extensive microbial diversity within the chicken gut microbiome revealed by metagenomics and culture.</title>
        <authorList>
            <person name="Gilroy R."/>
            <person name="Ravi A."/>
            <person name="Getino M."/>
            <person name="Pursley I."/>
            <person name="Horton D.L."/>
            <person name="Alikhan N.F."/>
            <person name="Baker D."/>
            <person name="Gharbi K."/>
            <person name="Hall N."/>
            <person name="Watson M."/>
            <person name="Adriaenssens E.M."/>
            <person name="Foster-Nyarko E."/>
            <person name="Jarju S."/>
            <person name="Secka A."/>
            <person name="Antonio M."/>
            <person name="Oren A."/>
            <person name="Chaudhuri R.R."/>
            <person name="La Ragione R."/>
            <person name="Hildebrand F."/>
            <person name="Pallen M.J."/>
        </authorList>
    </citation>
    <scope>NUCLEOTIDE SEQUENCE</scope>
    <source>
        <strain evidence="3">A6-441</strain>
    </source>
</reference>
<feature type="signal peptide" evidence="2">
    <location>
        <begin position="1"/>
        <end position="18"/>
    </location>
</feature>
<evidence type="ECO:0000256" key="2">
    <source>
        <dbReference type="SAM" id="SignalP"/>
    </source>
</evidence>
<evidence type="ECO:0000313" key="4">
    <source>
        <dbReference type="Proteomes" id="UP000724657"/>
    </source>
</evidence>
<dbReference type="AlphaFoldDB" id="A0A9E2L178"/>
<feature type="chain" id="PRO_5039088628" evidence="2">
    <location>
        <begin position="19"/>
        <end position="134"/>
    </location>
</feature>